<evidence type="ECO:0000256" key="2">
    <source>
        <dbReference type="ARBA" id="ARBA00022643"/>
    </source>
</evidence>
<evidence type="ECO:0000313" key="7">
    <source>
        <dbReference type="Proteomes" id="UP000027920"/>
    </source>
</evidence>
<feature type="compositionally biased region" description="Polar residues" evidence="4">
    <location>
        <begin position="67"/>
        <end position="76"/>
    </location>
</feature>
<feature type="region of interest" description="Disordered" evidence="4">
    <location>
        <begin position="1"/>
        <end position="104"/>
    </location>
</feature>
<dbReference type="Gene3D" id="1.10.167.10">
    <property type="entry name" value="Regulator of G-protein Signalling 4, domain 2"/>
    <property type="match status" value="1"/>
</dbReference>
<name>A0A072PHQ2_9EURO</name>
<dbReference type="PROSITE" id="PS50132">
    <property type="entry name" value="RGS"/>
    <property type="match status" value="1"/>
</dbReference>
<dbReference type="InterPro" id="IPR044926">
    <property type="entry name" value="RGS_subdomain_2"/>
</dbReference>
<dbReference type="CDD" id="cd00130">
    <property type="entry name" value="PAS"/>
    <property type="match status" value="1"/>
</dbReference>
<dbReference type="InterPro" id="IPR035965">
    <property type="entry name" value="PAS-like_dom_sf"/>
</dbReference>
<keyword evidence="1" id="KW-0285">Flavoprotein</keyword>
<dbReference type="GeneID" id="25279173"/>
<dbReference type="SUPFAM" id="SSF55785">
    <property type="entry name" value="PYP-like sensor domain (PAS domain)"/>
    <property type="match status" value="1"/>
</dbReference>
<dbReference type="OrthoDB" id="447251at2759"/>
<evidence type="ECO:0000313" key="6">
    <source>
        <dbReference type="EMBL" id="KEF59396.1"/>
    </source>
</evidence>
<keyword evidence="2" id="KW-0288">FMN</keyword>
<gene>
    <name evidence="6" type="ORF">A1O9_04240</name>
</gene>
<dbReference type="RefSeq" id="XP_013261986.1">
    <property type="nucleotide sequence ID" value="XM_013406532.1"/>
</dbReference>
<evidence type="ECO:0000256" key="4">
    <source>
        <dbReference type="SAM" id="MobiDB-lite"/>
    </source>
</evidence>
<dbReference type="STRING" id="1182545.A0A072PHQ2"/>
<dbReference type="GO" id="GO:0005634">
    <property type="term" value="C:nucleus"/>
    <property type="evidence" value="ECO:0007669"/>
    <property type="project" value="TreeGrafter"/>
</dbReference>
<dbReference type="VEuPathDB" id="FungiDB:A1O9_04240"/>
<evidence type="ECO:0000256" key="3">
    <source>
        <dbReference type="ARBA" id="ARBA00022991"/>
    </source>
</evidence>
<dbReference type="EMBL" id="AMGV01000003">
    <property type="protein sequence ID" value="KEF59396.1"/>
    <property type="molecule type" value="Genomic_DNA"/>
</dbReference>
<proteinExistence type="predicted"/>
<comment type="caution">
    <text evidence="6">The sequence shown here is derived from an EMBL/GenBank/DDBJ whole genome shotgun (WGS) entry which is preliminary data.</text>
</comment>
<dbReference type="Pfam" id="PF13426">
    <property type="entry name" value="PAS_9"/>
    <property type="match status" value="1"/>
</dbReference>
<organism evidence="6 7">
    <name type="scientific">Exophiala aquamarina CBS 119918</name>
    <dbReference type="NCBI Taxonomy" id="1182545"/>
    <lineage>
        <taxon>Eukaryota</taxon>
        <taxon>Fungi</taxon>
        <taxon>Dikarya</taxon>
        <taxon>Ascomycota</taxon>
        <taxon>Pezizomycotina</taxon>
        <taxon>Eurotiomycetes</taxon>
        <taxon>Chaetothyriomycetidae</taxon>
        <taxon>Chaetothyriales</taxon>
        <taxon>Herpotrichiellaceae</taxon>
        <taxon>Exophiala</taxon>
    </lineage>
</organism>
<dbReference type="HOGENOM" id="CLU_016398_1_0_1"/>
<accession>A0A072PHQ2</accession>
<dbReference type="AlphaFoldDB" id="A0A072PHQ2"/>
<dbReference type="InterPro" id="IPR000014">
    <property type="entry name" value="PAS"/>
</dbReference>
<evidence type="ECO:0000259" key="5">
    <source>
        <dbReference type="PROSITE" id="PS50132"/>
    </source>
</evidence>
<feature type="compositionally biased region" description="Polar residues" evidence="4">
    <location>
        <begin position="26"/>
        <end position="39"/>
    </location>
</feature>
<feature type="compositionally biased region" description="Basic and acidic residues" evidence="4">
    <location>
        <begin position="41"/>
        <end position="66"/>
    </location>
</feature>
<dbReference type="SMART" id="SM00315">
    <property type="entry name" value="RGS"/>
    <property type="match status" value="1"/>
</dbReference>
<feature type="compositionally biased region" description="Basic and acidic residues" evidence="4">
    <location>
        <begin position="78"/>
        <end position="87"/>
    </location>
</feature>
<reference evidence="6 7" key="1">
    <citation type="submission" date="2013-03" db="EMBL/GenBank/DDBJ databases">
        <title>The Genome Sequence of Exophiala aquamarina CBS 119918.</title>
        <authorList>
            <consortium name="The Broad Institute Genomics Platform"/>
            <person name="Cuomo C."/>
            <person name="de Hoog S."/>
            <person name="Gorbushina A."/>
            <person name="Walker B."/>
            <person name="Young S.K."/>
            <person name="Zeng Q."/>
            <person name="Gargeya S."/>
            <person name="Fitzgerald M."/>
            <person name="Haas B."/>
            <person name="Abouelleil A."/>
            <person name="Allen A.W."/>
            <person name="Alvarado L."/>
            <person name="Arachchi H.M."/>
            <person name="Berlin A.M."/>
            <person name="Chapman S.B."/>
            <person name="Gainer-Dewar J."/>
            <person name="Goldberg J."/>
            <person name="Griggs A."/>
            <person name="Gujja S."/>
            <person name="Hansen M."/>
            <person name="Howarth C."/>
            <person name="Imamovic A."/>
            <person name="Ireland A."/>
            <person name="Larimer J."/>
            <person name="McCowan C."/>
            <person name="Murphy C."/>
            <person name="Pearson M."/>
            <person name="Poon T.W."/>
            <person name="Priest M."/>
            <person name="Roberts A."/>
            <person name="Saif S."/>
            <person name="Shea T."/>
            <person name="Sisk P."/>
            <person name="Sykes S."/>
            <person name="Wortman J."/>
            <person name="Nusbaum C."/>
            <person name="Birren B."/>
        </authorList>
    </citation>
    <scope>NUCLEOTIDE SEQUENCE [LARGE SCALE GENOMIC DNA]</scope>
    <source>
        <strain evidence="6 7">CBS 119918</strain>
    </source>
</reference>
<keyword evidence="3" id="KW-0157">Chromophore</keyword>
<dbReference type="InterPro" id="IPR036305">
    <property type="entry name" value="RGS_sf"/>
</dbReference>
<dbReference type="InterPro" id="IPR016137">
    <property type="entry name" value="RGS"/>
</dbReference>
<sequence length="597" mass="67256">MDPPVVPLTRTRLTRDFTFDDDVRAMSTTKHQTAANSLEETQDKSTPRPSHEVRSESSRSNDERNSALRNNATRSPQHSRESSDLRSLETATPSGQPVEKDNLEELRKLDFNLDSIDEKSSYEPSISTFSRTSHNTTVTVSSSTKLPDFFAQEVFQIVLHNPTTSHQLLKYSQSQLCGENLEFLEKVDRYNSLLSEVAKNMFEIHRNYISVNALNQINISESVLVKVNKDLKSVLTTTLPKLESVFVDSQNSIERLVAEDIYPRFVRHQMTMSAVKALAGDRGKYAGLGDCFVLTDPSKADNPIVYASDGFVKVTGYARNEIIPRNCRFLQGRATDPAAVKRLREAISTREEIVELLLNHKKTGEPFWNLLYMTPLFDATGNVVFFLGGQINCSTTIHSQSDVLRILAMSNDTDEKAADGLISSQPQKTPSRASKFLATFRSKSGTIEPHLTPGMEDKLLNKMENEKMNLRRQMDTFYTAYSKFLVINYSTFYISFHSAGVATLLYPARPIPNNSVSHIVGMDIFRWLSVHSATKLSSEYKSRVRTALKLGNAISVDLTMCTRRYMGFEKFATHWTPLKNEAGELAFVILTLSSFQD</sequence>
<dbReference type="PANTHER" id="PTHR47429:SF2">
    <property type="entry name" value="PROTEIN TWIN LOV 1"/>
    <property type="match status" value="1"/>
</dbReference>
<keyword evidence="7" id="KW-1185">Reference proteome</keyword>
<protein>
    <recommendedName>
        <fullName evidence="5">RGS domain-containing protein</fullName>
    </recommendedName>
</protein>
<dbReference type="Pfam" id="PF00615">
    <property type="entry name" value="RGS"/>
    <property type="match status" value="1"/>
</dbReference>
<feature type="compositionally biased region" description="Basic and acidic residues" evidence="4">
    <location>
        <begin position="13"/>
        <end position="24"/>
    </location>
</feature>
<dbReference type="Gene3D" id="3.30.450.20">
    <property type="entry name" value="PAS domain"/>
    <property type="match status" value="1"/>
</dbReference>
<dbReference type="PRINTS" id="PR01301">
    <property type="entry name" value="RGSPROTEIN"/>
</dbReference>
<evidence type="ECO:0000256" key="1">
    <source>
        <dbReference type="ARBA" id="ARBA00022630"/>
    </source>
</evidence>
<dbReference type="Proteomes" id="UP000027920">
    <property type="component" value="Unassembled WGS sequence"/>
</dbReference>
<feature type="domain" description="RGS" evidence="5">
    <location>
        <begin position="154"/>
        <end position="267"/>
    </location>
</feature>
<dbReference type="PANTHER" id="PTHR47429">
    <property type="entry name" value="PROTEIN TWIN LOV 1"/>
    <property type="match status" value="1"/>
</dbReference>
<dbReference type="SUPFAM" id="SSF48097">
    <property type="entry name" value="Regulator of G-protein signaling, RGS"/>
    <property type="match status" value="1"/>
</dbReference>